<evidence type="ECO:0000313" key="7">
    <source>
        <dbReference type="EMBL" id="CDZ23900.1"/>
    </source>
</evidence>
<name>A0A078KS13_9FIRM</name>
<evidence type="ECO:0000256" key="5">
    <source>
        <dbReference type="ARBA" id="ARBA00023288"/>
    </source>
</evidence>
<dbReference type="KEGG" id="ccel:CCDG5_0771"/>
<dbReference type="STRING" id="29343.CCDG5_0771"/>
<evidence type="ECO:0000256" key="3">
    <source>
        <dbReference type="ARBA" id="ARBA00023136"/>
    </source>
</evidence>
<organism evidence="7 8">
    <name type="scientific">[Clostridium] cellulosi</name>
    <dbReference type="NCBI Taxonomy" id="29343"/>
    <lineage>
        <taxon>Bacteria</taxon>
        <taxon>Bacillati</taxon>
        <taxon>Bacillota</taxon>
        <taxon>Clostridia</taxon>
        <taxon>Eubacteriales</taxon>
        <taxon>Oscillospiraceae</taxon>
        <taxon>Oscillospiraceae incertae sedis</taxon>
    </lineage>
</organism>
<keyword evidence="3" id="KW-0472">Membrane</keyword>
<dbReference type="PANTHER" id="PTHR43649:SF33">
    <property type="entry name" value="POLYGALACTURONAN_RHAMNOGALACTURONAN-BINDING PROTEIN YTCQ"/>
    <property type="match status" value="1"/>
</dbReference>
<evidence type="ECO:0000256" key="4">
    <source>
        <dbReference type="ARBA" id="ARBA00023139"/>
    </source>
</evidence>
<dbReference type="InterPro" id="IPR050490">
    <property type="entry name" value="Bact_solute-bd_prot1"/>
</dbReference>
<dbReference type="PROSITE" id="PS51257">
    <property type="entry name" value="PROKAR_LIPOPROTEIN"/>
    <property type="match status" value="1"/>
</dbReference>
<dbReference type="PANTHER" id="PTHR43649">
    <property type="entry name" value="ARABINOSE-BINDING PROTEIN-RELATED"/>
    <property type="match status" value="1"/>
</dbReference>
<proteinExistence type="predicted"/>
<feature type="chain" id="PRO_5039596657" evidence="6">
    <location>
        <begin position="23"/>
        <end position="427"/>
    </location>
</feature>
<feature type="signal peptide" evidence="6">
    <location>
        <begin position="1"/>
        <end position="22"/>
    </location>
</feature>
<evidence type="ECO:0000256" key="1">
    <source>
        <dbReference type="ARBA" id="ARBA00022475"/>
    </source>
</evidence>
<accession>A0A078KS13</accession>
<gene>
    <name evidence="7" type="ORF">CCDG5_0771</name>
</gene>
<dbReference type="Pfam" id="PF01547">
    <property type="entry name" value="SBP_bac_1"/>
    <property type="match status" value="1"/>
</dbReference>
<sequence>MKKTKTTLAALLSLALIGSTLAGCSNSASNKENSSGASGGTVKLELFSTKAENLDILKTLVSTYEKNNPNVKITITAPGSSAGTALKTRLTKNDLPDIIAMGGDATYTEVESAGVLEDLSNEPFAANIQDAYKQMVYDVQENKEETLYGVPYATNASGILYNEDIFNKYNISVPKTWDELISVCKTLQSKGVQPFMFTFKDAWTSLCPWNSMAPDLAPENFLTERLEGKTTFAATHKEIAQKYLELLKYGQKDMLGTTYTDGNKLFAEGKAAMMINGNWTIPEFKKTNPNFNVNLFALPASNDTSKNYVTSGVDVLFAISKSASNIDAAKKFLEYMMEPDTAQKYIDNQFAFSAIKGVTQNDKSVAGVKEDIANGKVANFPDHYYPSGFDLASITQNFAKNAQAGMDETKNINDFLAKCDKEYDAAK</sequence>
<reference evidence="8" key="1">
    <citation type="submission" date="2014-07" db="EMBL/GenBank/DDBJ databases">
        <authorList>
            <person name="Wibberg D."/>
        </authorList>
    </citation>
    <scope>NUCLEOTIDE SEQUENCE [LARGE SCALE GENOMIC DNA]</scope>
    <source>
        <strain evidence="8">DG5</strain>
    </source>
</reference>
<dbReference type="PATRIC" id="fig|29343.3.peg.808"/>
<evidence type="ECO:0000256" key="2">
    <source>
        <dbReference type="ARBA" id="ARBA00022729"/>
    </source>
</evidence>
<evidence type="ECO:0000313" key="8">
    <source>
        <dbReference type="Proteomes" id="UP000032431"/>
    </source>
</evidence>
<dbReference type="HOGENOM" id="CLU_031285_12_3_9"/>
<dbReference type="OrthoDB" id="9798191at2"/>
<dbReference type="SUPFAM" id="SSF53850">
    <property type="entry name" value="Periplasmic binding protein-like II"/>
    <property type="match status" value="1"/>
</dbReference>
<keyword evidence="5" id="KW-0449">Lipoprotein</keyword>
<keyword evidence="1" id="KW-1003">Cell membrane</keyword>
<keyword evidence="8" id="KW-1185">Reference proteome</keyword>
<dbReference type="Proteomes" id="UP000032431">
    <property type="component" value="Chromosome I"/>
</dbReference>
<protein>
    <submittedName>
        <fullName evidence="7">Extracellular solute-binding protein</fullName>
    </submittedName>
</protein>
<keyword evidence="2 6" id="KW-0732">Signal</keyword>
<dbReference type="Gene3D" id="3.40.190.10">
    <property type="entry name" value="Periplasmic binding protein-like II"/>
    <property type="match status" value="2"/>
</dbReference>
<dbReference type="AlphaFoldDB" id="A0A078KS13"/>
<dbReference type="InterPro" id="IPR006059">
    <property type="entry name" value="SBP"/>
</dbReference>
<keyword evidence="4" id="KW-0564">Palmitate</keyword>
<dbReference type="EMBL" id="LM995447">
    <property type="protein sequence ID" value="CDZ23900.1"/>
    <property type="molecule type" value="Genomic_DNA"/>
</dbReference>
<evidence type="ECO:0000256" key="6">
    <source>
        <dbReference type="SAM" id="SignalP"/>
    </source>
</evidence>